<dbReference type="InterPro" id="IPR018247">
    <property type="entry name" value="EF_Hand_1_Ca_BS"/>
</dbReference>
<feature type="domain" description="TtsA-like Glycoside hydrolase family 108" evidence="1">
    <location>
        <begin position="26"/>
        <end position="125"/>
    </location>
</feature>
<dbReference type="EMBL" id="QWLV01000005">
    <property type="protein sequence ID" value="RHW17181.1"/>
    <property type="molecule type" value="Genomic_DNA"/>
</dbReference>
<dbReference type="InterPro" id="IPR018537">
    <property type="entry name" value="Peptidoglycan-bd_3"/>
</dbReference>
<accession>A0A396RU22</accession>
<reference evidence="3 4" key="1">
    <citation type="submission" date="2018-08" db="EMBL/GenBank/DDBJ databases">
        <title>The multiple taxonomic identification of Sphingomonas gilva.</title>
        <authorList>
            <person name="Zhu D."/>
            <person name="Zheng S."/>
        </authorList>
    </citation>
    <scope>NUCLEOTIDE SEQUENCE [LARGE SCALE GENOMIC DNA]</scope>
    <source>
        <strain evidence="3 4">ZDH117</strain>
    </source>
</reference>
<comment type="caution">
    <text evidence="3">The sequence shown here is derived from an EMBL/GenBank/DDBJ whole genome shotgun (WGS) entry which is preliminary data.</text>
</comment>
<evidence type="ECO:0000259" key="1">
    <source>
        <dbReference type="Pfam" id="PF05838"/>
    </source>
</evidence>
<protein>
    <submittedName>
        <fullName evidence="3">Uncharacterized protein</fullName>
    </submittedName>
</protein>
<evidence type="ECO:0000313" key="3">
    <source>
        <dbReference type="EMBL" id="RHW17181.1"/>
    </source>
</evidence>
<dbReference type="Pfam" id="PF09374">
    <property type="entry name" value="PG_binding_3"/>
    <property type="match status" value="1"/>
</dbReference>
<keyword evidence="4" id="KW-1185">Reference proteome</keyword>
<dbReference type="InterPro" id="IPR008565">
    <property type="entry name" value="TtsA-like_GH18_dom"/>
</dbReference>
<dbReference type="PROSITE" id="PS00018">
    <property type="entry name" value="EF_HAND_1"/>
    <property type="match status" value="1"/>
</dbReference>
<organism evidence="3 4">
    <name type="scientific">Sphingomonas gilva</name>
    <dbReference type="NCBI Taxonomy" id="2305907"/>
    <lineage>
        <taxon>Bacteria</taxon>
        <taxon>Pseudomonadati</taxon>
        <taxon>Pseudomonadota</taxon>
        <taxon>Alphaproteobacteria</taxon>
        <taxon>Sphingomonadales</taxon>
        <taxon>Sphingomonadaceae</taxon>
        <taxon>Sphingomonas</taxon>
    </lineage>
</organism>
<dbReference type="OrthoDB" id="9815229at2"/>
<dbReference type="Proteomes" id="UP000266693">
    <property type="component" value="Unassembled WGS sequence"/>
</dbReference>
<dbReference type="AlphaFoldDB" id="A0A396RU22"/>
<dbReference type="RefSeq" id="WP_118864348.1">
    <property type="nucleotide sequence ID" value="NZ_QWLV01000005.1"/>
</dbReference>
<dbReference type="Pfam" id="PF05838">
    <property type="entry name" value="Glyco_hydro_108"/>
    <property type="match status" value="1"/>
</dbReference>
<evidence type="ECO:0000313" key="4">
    <source>
        <dbReference type="Proteomes" id="UP000266693"/>
    </source>
</evidence>
<feature type="domain" description="Peptidoglycan binding" evidence="2">
    <location>
        <begin position="131"/>
        <end position="209"/>
    </location>
</feature>
<sequence>MGQESDIIATDIEVWAWSRRFGVAFDRLLGVEGGHVNDPVDRGGETKYGISLRFLASEGRIDLDADGIADFDLDMDGDIDGADIRKLTIGDARYLYHRCFWRRLDIELLPRPIGEMVFDQAVNGGARAAGKMLQQSINALLFAGQPKLVVDGVIGPATRSELAQLLEQPHPGMPGLVGAFRDAAKLRYRAIASADPSQNRFLKGWLRRADELGRNW</sequence>
<dbReference type="Gene3D" id="1.20.141.10">
    <property type="entry name" value="Chitosanase, subunit A, domain 1"/>
    <property type="match status" value="1"/>
</dbReference>
<gene>
    <name evidence="3" type="ORF">D1610_11570</name>
</gene>
<dbReference type="InterPro" id="IPR023346">
    <property type="entry name" value="Lysozyme-like_dom_sf"/>
</dbReference>
<proteinExistence type="predicted"/>
<dbReference type="SUPFAM" id="SSF53955">
    <property type="entry name" value="Lysozyme-like"/>
    <property type="match status" value="1"/>
</dbReference>
<evidence type="ECO:0000259" key="2">
    <source>
        <dbReference type="Pfam" id="PF09374"/>
    </source>
</evidence>
<name>A0A396RU22_9SPHN</name>